<keyword evidence="1" id="KW-0749">Sporulation</keyword>
<feature type="domain" description="Sporulation stage IV protein A C-terminal" evidence="4">
    <location>
        <begin position="417"/>
        <end position="492"/>
    </location>
</feature>
<evidence type="ECO:0000259" key="2">
    <source>
        <dbReference type="Pfam" id="PF09547"/>
    </source>
</evidence>
<dbReference type="EMBL" id="JAEQMG010000191">
    <property type="protein sequence ID" value="MBK6090259.1"/>
    <property type="molecule type" value="Genomic_DNA"/>
</dbReference>
<dbReference type="InterPro" id="IPR014201">
    <property type="entry name" value="Spore_IV_A"/>
</dbReference>
<evidence type="ECO:0000259" key="3">
    <source>
        <dbReference type="Pfam" id="PF20438"/>
    </source>
</evidence>
<evidence type="ECO:0000313" key="6">
    <source>
        <dbReference type="Proteomes" id="UP000633365"/>
    </source>
</evidence>
<dbReference type="InterPro" id="IPR027417">
    <property type="entry name" value="P-loop_NTPase"/>
</dbReference>
<comment type="function">
    <text evidence="1">ATPase. Has a role at an early stage in the morphogenesis of the spore coat.</text>
</comment>
<feature type="domain" description="Stage IV sporulation protein A ATPase" evidence="2">
    <location>
        <begin position="1"/>
        <end position="237"/>
    </location>
</feature>
<dbReference type="GO" id="GO:0030435">
    <property type="term" value="P:sporulation resulting in formation of a cellular spore"/>
    <property type="evidence" value="ECO:0007669"/>
    <property type="project" value="UniProtKB-KW"/>
</dbReference>
<dbReference type="GO" id="GO:0016887">
    <property type="term" value="F:ATP hydrolysis activity"/>
    <property type="evidence" value="ECO:0007669"/>
    <property type="project" value="InterPro"/>
</dbReference>
<name>A0A934WUK2_9FIRM</name>
<comment type="catalytic activity">
    <reaction evidence="1">
        <text>ATP + H2O = ADP + phosphate + H(+)</text>
        <dbReference type="Rhea" id="RHEA:13065"/>
        <dbReference type="ChEBI" id="CHEBI:15377"/>
        <dbReference type="ChEBI" id="CHEBI:15378"/>
        <dbReference type="ChEBI" id="CHEBI:30616"/>
        <dbReference type="ChEBI" id="CHEBI:43474"/>
        <dbReference type="ChEBI" id="CHEBI:456216"/>
    </reaction>
</comment>
<dbReference type="Pfam" id="PF20439">
    <property type="entry name" value="SpoIVA_C"/>
    <property type="match status" value="1"/>
</dbReference>
<evidence type="ECO:0000256" key="1">
    <source>
        <dbReference type="PIRNR" id="PIRNR007466"/>
    </source>
</evidence>
<dbReference type="Proteomes" id="UP000633365">
    <property type="component" value="Unassembled WGS sequence"/>
</dbReference>
<dbReference type="Gene3D" id="3.40.50.300">
    <property type="entry name" value="P-loop containing nucleotide triphosphate hydrolases"/>
    <property type="match status" value="1"/>
</dbReference>
<comment type="caution">
    <text evidence="5">The sequence shown here is derived from an EMBL/GenBank/DDBJ whole genome shotgun (WGS) entry which is preliminary data.</text>
</comment>
<keyword evidence="1" id="KW-0067">ATP-binding</keyword>
<dbReference type="NCBIfam" id="TIGR02836">
    <property type="entry name" value="spore_IV_A"/>
    <property type="match status" value="1"/>
</dbReference>
<comment type="subcellular location">
    <subcellularLocation>
        <location evidence="1">Cytoplasm</location>
    </subcellularLocation>
</comment>
<keyword evidence="1" id="KW-0963">Cytoplasm</keyword>
<keyword evidence="1" id="KW-0547">Nucleotide-binding</keyword>
<reference evidence="5" key="1">
    <citation type="submission" date="2021-01" db="EMBL/GenBank/DDBJ databases">
        <title>Genome public.</title>
        <authorList>
            <person name="Liu C."/>
            <person name="Sun Q."/>
        </authorList>
    </citation>
    <scope>NUCLEOTIDE SEQUENCE</scope>
    <source>
        <strain evidence="5">M6</strain>
    </source>
</reference>
<dbReference type="RefSeq" id="WP_201428924.1">
    <property type="nucleotide sequence ID" value="NZ_JAEQMG010000191.1"/>
</dbReference>
<dbReference type="GO" id="GO:0005737">
    <property type="term" value="C:cytoplasm"/>
    <property type="evidence" value="ECO:0007669"/>
    <property type="project" value="UniProtKB-SubCell"/>
</dbReference>
<keyword evidence="6" id="KW-1185">Reference proteome</keyword>
<organism evidence="5 6">
    <name type="scientific">Ruminococcus difficilis</name>
    <dbReference type="NCBI Taxonomy" id="2763069"/>
    <lineage>
        <taxon>Bacteria</taxon>
        <taxon>Bacillati</taxon>
        <taxon>Bacillota</taxon>
        <taxon>Clostridia</taxon>
        <taxon>Eubacteriales</taxon>
        <taxon>Oscillospiraceae</taxon>
        <taxon>Ruminococcus</taxon>
    </lineage>
</organism>
<dbReference type="InterPro" id="IPR046841">
    <property type="entry name" value="SpoIVA_middle"/>
</dbReference>
<evidence type="ECO:0000313" key="5">
    <source>
        <dbReference type="EMBL" id="MBK6090259.1"/>
    </source>
</evidence>
<feature type="domain" description="Stage IV sporulation protein A middle" evidence="3">
    <location>
        <begin position="239"/>
        <end position="416"/>
    </location>
</feature>
<dbReference type="PIRSF" id="PIRSF007466">
    <property type="entry name" value="SpoIVA"/>
    <property type="match status" value="1"/>
</dbReference>
<dbReference type="Pfam" id="PF09547">
    <property type="entry name" value="SpoIVA_ATPase"/>
    <property type="match status" value="1"/>
</dbReference>
<dbReference type="InterPro" id="IPR046840">
    <property type="entry name" value="SpoIVA_C"/>
</dbReference>
<dbReference type="AlphaFoldDB" id="A0A934WUK2"/>
<protein>
    <recommendedName>
        <fullName evidence="1">Stage IV sporulation protein A</fullName>
        <ecNumber evidence="1">3.6.1.-</ecNumber>
    </recommendedName>
    <alternativeName>
        <fullName evidence="1">Coat morphogenetic protein SpoIVA</fullName>
    </alternativeName>
</protein>
<dbReference type="Pfam" id="PF20438">
    <property type="entry name" value="SpoIVA_middle"/>
    <property type="match status" value="1"/>
</dbReference>
<dbReference type="EC" id="3.6.1.-" evidence="1"/>
<accession>A0A934WUK2</accession>
<dbReference type="GO" id="GO:0005524">
    <property type="term" value="F:ATP binding"/>
    <property type="evidence" value="ECO:0007669"/>
    <property type="project" value="UniProtKB-KW"/>
</dbReference>
<dbReference type="SUPFAM" id="SSF52540">
    <property type="entry name" value="P-loop containing nucleoside triphosphate hydrolases"/>
    <property type="match status" value="1"/>
</dbReference>
<sequence length="492" mass="55558">MEDRNVYRDISQRTDGDVYIGVVGPVRTGKSTFIKRFMDSLVLPNIRDENIYRRAVDELPQSSAGRTIMTTEPKFIPEESVEIDLGDNAAFRVRMIDCVGYLVPSALGQSEEDSPRMVKTPWSDEEIPFEEAAEIGTKKVITDHSTIGLVITADGSFGEIPREDYEDSERRVVEELQAINKPFILLLNSANPDGERAKALSEELSARYQVPVLPVSCMELSENEIKRVLAQLLFEFPMKEIQVDIPCWLISLEKDHWLKSSVFECIRSAAQGMEKIREIQDMLSKISDCGHISEAKLDSLDLGTGSARISVSLKPELFYKVLSEQTGLEVSDERDLMESMERLSEKQREYDKIAQAYEQVKETGYGIVMPTIDELSLDEPQIIKQSGKYGIRLKASAPSIHLMRIETQTEVTPIVGSEQQSEELVSYLLKEFEESPEKIWESNIFGKSVHELVNEGLHNKLSRMPSDARRKIGETIEKIINDGCNGLICIII</sequence>
<evidence type="ECO:0000259" key="4">
    <source>
        <dbReference type="Pfam" id="PF20439"/>
    </source>
</evidence>
<keyword evidence="1" id="KW-0378">Hydrolase</keyword>
<dbReference type="InterPro" id="IPR046842">
    <property type="entry name" value="SpoIVA_ATPase"/>
</dbReference>
<proteinExistence type="predicted"/>
<gene>
    <name evidence="5" type="primary">spoIVA</name>
    <name evidence="5" type="ORF">JKK62_16690</name>
</gene>